<dbReference type="InterPro" id="IPR010406">
    <property type="entry name" value="DUF1003"/>
</dbReference>
<accession>A0A6J4T2Y8</accession>
<dbReference type="PANTHER" id="PTHR41386:SF1">
    <property type="entry name" value="MEMBRANE PROTEIN"/>
    <property type="match status" value="1"/>
</dbReference>
<proteinExistence type="predicted"/>
<keyword evidence="1" id="KW-0812">Transmembrane</keyword>
<evidence type="ECO:0000313" key="2">
    <source>
        <dbReference type="EMBL" id="CAA9512564.1"/>
    </source>
</evidence>
<dbReference type="RefSeq" id="WP_294168795.1">
    <property type="nucleotide sequence ID" value="NZ_CADCWA010000067.1"/>
</dbReference>
<feature type="transmembrane region" description="Helical" evidence="1">
    <location>
        <begin position="53"/>
        <end position="73"/>
    </location>
</feature>
<keyword evidence="1" id="KW-1133">Transmembrane helix</keyword>
<gene>
    <name evidence="2" type="ORF">AVDCRST_MAG31-1076</name>
</gene>
<evidence type="ECO:0000256" key="1">
    <source>
        <dbReference type="SAM" id="Phobius"/>
    </source>
</evidence>
<evidence type="ECO:0008006" key="3">
    <source>
        <dbReference type="Google" id="ProtNLM"/>
    </source>
</evidence>
<feature type="transmembrane region" description="Helical" evidence="1">
    <location>
        <begin position="85"/>
        <end position="107"/>
    </location>
</feature>
<keyword evidence="1" id="KW-0472">Membrane</keyword>
<dbReference type="AlphaFoldDB" id="A0A6J4T2Y8"/>
<name>A0A6J4T2Y8_9SPHN</name>
<reference evidence="2" key="1">
    <citation type="submission" date="2020-02" db="EMBL/GenBank/DDBJ databases">
        <authorList>
            <person name="Meier V. D."/>
        </authorList>
    </citation>
    <scope>NUCLEOTIDE SEQUENCE</scope>
    <source>
        <strain evidence="2">AVDCRST_MAG31</strain>
    </source>
</reference>
<dbReference type="Pfam" id="PF06210">
    <property type="entry name" value="DUF1003"/>
    <property type="match status" value="1"/>
</dbReference>
<protein>
    <recommendedName>
        <fullName evidence="3">DUF1003 domain-containing protein</fullName>
    </recommendedName>
</protein>
<dbReference type="EMBL" id="CADCWA010000067">
    <property type="protein sequence ID" value="CAA9512564.1"/>
    <property type="molecule type" value="Genomic_DNA"/>
</dbReference>
<organism evidence="2">
    <name type="scientific">uncultured Sphingomonas sp</name>
    <dbReference type="NCBI Taxonomy" id="158754"/>
    <lineage>
        <taxon>Bacteria</taxon>
        <taxon>Pseudomonadati</taxon>
        <taxon>Pseudomonadota</taxon>
        <taxon>Alphaproteobacteria</taxon>
        <taxon>Sphingomonadales</taxon>
        <taxon>Sphingomonadaceae</taxon>
        <taxon>Sphingomonas</taxon>
        <taxon>environmental samples</taxon>
    </lineage>
</organism>
<sequence>MSSKPTNFTPTVAPSSGLATALERNIEALAERRREETASASFQDKLADAIRRFAGSMAFVAIHAILVIMWVLVNSGLTALRPFDPTFVILATVASVEAIFLSTFILISQNRASVAADRRADLDLQISLLSEHEVTRLIVLVARIADKLGIEEASNPELDELKRNVAPEAVLERIEEREEPGK</sequence>
<dbReference type="PANTHER" id="PTHR41386">
    <property type="entry name" value="INTEGRAL MEMBRANE PROTEIN-RELATED"/>
    <property type="match status" value="1"/>
</dbReference>